<evidence type="ECO:0000256" key="1">
    <source>
        <dbReference type="SAM" id="MobiDB-lite"/>
    </source>
</evidence>
<sequence>MALSFPPSGKGAFTALIALGLVAMPSLSGILSGEAQAQTFIERILKQDAQKARQHRKRPAARHSQRKPAAKQQTARQASPAPKAEAKPAPGLTIPVPIPRPEDTANKKPEPEAAPL</sequence>
<comment type="caution">
    <text evidence="2">The sequence shown here is derived from an EMBL/GenBank/DDBJ whole genome shotgun (WGS) entry which is preliminary data.</text>
</comment>
<evidence type="ECO:0000313" key="2">
    <source>
        <dbReference type="EMBL" id="HHV70265.1"/>
    </source>
</evidence>
<accession>A0A7V6U1N2</accession>
<dbReference type="EMBL" id="DUMN01000630">
    <property type="protein sequence ID" value="HHV70265.1"/>
    <property type="molecule type" value="Genomic_DNA"/>
</dbReference>
<feature type="non-terminal residue" evidence="2">
    <location>
        <position position="116"/>
    </location>
</feature>
<dbReference type="Proteomes" id="UP000551563">
    <property type="component" value="Unassembled WGS sequence"/>
</dbReference>
<organism evidence="2 3">
    <name type="scientific">Brucella intermedia</name>
    <dbReference type="NCBI Taxonomy" id="94625"/>
    <lineage>
        <taxon>Bacteria</taxon>
        <taxon>Pseudomonadati</taxon>
        <taxon>Pseudomonadota</taxon>
        <taxon>Alphaproteobacteria</taxon>
        <taxon>Hyphomicrobiales</taxon>
        <taxon>Brucellaceae</taxon>
        <taxon>Brucella/Ochrobactrum group</taxon>
        <taxon>Brucella</taxon>
    </lineage>
</organism>
<proteinExistence type="predicted"/>
<gene>
    <name evidence="2" type="ORF">GXX48_21935</name>
</gene>
<feature type="compositionally biased region" description="Low complexity" evidence="1">
    <location>
        <begin position="80"/>
        <end position="90"/>
    </location>
</feature>
<feature type="region of interest" description="Disordered" evidence="1">
    <location>
        <begin position="47"/>
        <end position="116"/>
    </location>
</feature>
<name>A0A7V6U1N2_9HYPH</name>
<protein>
    <submittedName>
        <fullName evidence="2">Extensin</fullName>
    </submittedName>
</protein>
<dbReference type="AlphaFoldDB" id="A0A7V6U1N2"/>
<reference evidence="2 3" key="1">
    <citation type="journal article" date="2020" name="Biotechnol. Biofuels">
        <title>New insights from the biogas microbiome by comprehensive genome-resolved metagenomics of nearly 1600 species originating from multiple anaerobic digesters.</title>
        <authorList>
            <person name="Campanaro S."/>
            <person name="Treu L."/>
            <person name="Rodriguez-R L.M."/>
            <person name="Kovalovszki A."/>
            <person name="Ziels R.M."/>
            <person name="Maus I."/>
            <person name="Zhu X."/>
            <person name="Kougias P.G."/>
            <person name="Basile A."/>
            <person name="Luo G."/>
            <person name="Schluter A."/>
            <person name="Konstantinidis K.T."/>
            <person name="Angelidaki I."/>
        </authorList>
    </citation>
    <scope>NUCLEOTIDE SEQUENCE [LARGE SCALE GENOMIC DNA]</scope>
    <source>
        <strain evidence="2">AS04akNAM_66</strain>
    </source>
</reference>
<feature type="compositionally biased region" description="Basic residues" evidence="1">
    <location>
        <begin position="52"/>
        <end position="69"/>
    </location>
</feature>
<feature type="compositionally biased region" description="Basic and acidic residues" evidence="1">
    <location>
        <begin position="100"/>
        <end position="116"/>
    </location>
</feature>
<evidence type="ECO:0000313" key="3">
    <source>
        <dbReference type="Proteomes" id="UP000551563"/>
    </source>
</evidence>